<protein>
    <recommendedName>
        <fullName evidence="5">VWA domain-containing protein</fullName>
    </recommendedName>
</protein>
<dbReference type="AlphaFoldDB" id="A0A6C0TYQ5"/>
<keyword evidence="2" id="KW-0732">Signal</keyword>
<dbReference type="RefSeq" id="WP_163494028.1">
    <property type="nucleotide sequence ID" value="NZ_CP048711.1"/>
</dbReference>
<sequence>MKTKSAVNKWCVALGAVLVLSSHALPAGADDTEIYQVEVDVENTGRPKVLIVFDDSGSMGTVVTNQRPPTTPLPPMSSISTTTKFTGPPRIRRLRSPPNSGSSGTKTAVPSPTTH</sequence>
<gene>
    <name evidence="3" type="ORF">G3T16_04630</name>
</gene>
<feature type="compositionally biased region" description="Polar residues" evidence="1">
    <location>
        <begin position="59"/>
        <end position="68"/>
    </location>
</feature>
<feature type="signal peptide" evidence="2">
    <location>
        <begin position="1"/>
        <end position="29"/>
    </location>
</feature>
<accession>A0A6C0TYQ5</accession>
<dbReference type="EMBL" id="CP048711">
    <property type="protein sequence ID" value="QIB64778.1"/>
    <property type="molecule type" value="Genomic_DNA"/>
</dbReference>
<evidence type="ECO:0000256" key="1">
    <source>
        <dbReference type="SAM" id="MobiDB-lite"/>
    </source>
</evidence>
<evidence type="ECO:0000256" key="2">
    <source>
        <dbReference type="SAM" id="SignalP"/>
    </source>
</evidence>
<keyword evidence="4" id="KW-1185">Reference proteome</keyword>
<name>A0A6C0TYQ5_9GAMM</name>
<feature type="chain" id="PRO_5025495328" description="VWA domain-containing protein" evidence="2">
    <location>
        <begin position="30"/>
        <end position="115"/>
    </location>
</feature>
<evidence type="ECO:0000313" key="4">
    <source>
        <dbReference type="Proteomes" id="UP000477680"/>
    </source>
</evidence>
<dbReference type="KEGG" id="kim:G3T16_04630"/>
<feature type="region of interest" description="Disordered" evidence="1">
    <location>
        <begin position="59"/>
        <end position="115"/>
    </location>
</feature>
<dbReference type="Proteomes" id="UP000477680">
    <property type="component" value="Chromosome"/>
</dbReference>
<reference evidence="3 4" key="1">
    <citation type="submission" date="2020-02" db="EMBL/GenBank/DDBJ databases">
        <title>Genome sequencing for Kineobactrum sp. M2.</title>
        <authorList>
            <person name="Park S.-J."/>
        </authorList>
    </citation>
    <scope>NUCLEOTIDE SEQUENCE [LARGE SCALE GENOMIC DNA]</scope>
    <source>
        <strain evidence="3 4">M2</strain>
    </source>
</reference>
<evidence type="ECO:0000313" key="3">
    <source>
        <dbReference type="EMBL" id="QIB64778.1"/>
    </source>
</evidence>
<feature type="compositionally biased region" description="Polar residues" evidence="1">
    <location>
        <begin position="97"/>
        <end position="115"/>
    </location>
</feature>
<evidence type="ECO:0008006" key="5">
    <source>
        <dbReference type="Google" id="ProtNLM"/>
    </source>
</evidence>
<proteinExistence type="predicted"/>
<organism evidence="3 4">
    <name type="scientific">Kineobactrum salinum</name>
    <dbReference type="NCBI Taxonomy" id="2708301"/>
    <lineage>
        <taxon>Bacteria</taxon>
        <taxon>Pseudomonadati</taxon>
        <taxon>Pseudomonadota</taxon>
        <taxon>Gammaproteobacteria</taxon>
        <taxon>Cellvibrionales</taxon>
        <taxon>Halieaceae</taxon>
        <taxon>Kineobactrum</taxon>
    </lineage>
</organism>